<evidence type="ECO:0000313" key="3">
    <source>
        <dbReference type="EMBL" id="TDO52662.1"/>
    </source>
</evidence>
<gene>
    <name evidence="3" type="ORF">EV643_102502</name>
</gene>
<name>A0A4V3CAW7_9ACTN</name>
<dbReference type="Pfam" id="PF08787">
    <property type="entry name" value="Alginate_lyase2"/>
    <property type="match status" value="1"/>
</dbReference>
<dbReference type="Proteomes" id="UP000295388">
    <property type="component" value="Unassembled WGS sequence"/>
</dbReference>
<keyword evidence="3" id="KW-0456">Lyase</keyword>
<dbReference type="Gene3D" id="2.60.120.200">
    <property type="match status" value="1"/>
</dbReference>
<dbReference type="SUPFAM" id="SSF49899">
    <property type="entry name" value="Concanavalin A-like lectins/glucanases"/>
    <property type="match status" value="1"/>
</dbReference>
<proteinExistence type="predicted"/>
<dbReference type="EMBL" id="SNWQ01000002">
    <property type="protein sequence ID" value="TDO52662.1"/>
    <property type="molecule type" value="Genomic_DNA"/>
</dbReference>
<protein>
    <submittedName>
        <fullName evidence="3">Alginate lyase</fullName>
    </submittedName>
</protein>
<reference evidence="3 4" key="1">
    <citation type="submission" date="2019-03" db="EMBL/GenBank/DDBJ databases">
        <title>Genomic Encyclopedia of Type Strains, Phase III (KMG-III): the genomes of soil and plant-associated and newly described type strains.</title>
        <authorList>
            <person name="Whitman W."/>
        </authorList>
    </citation>
    <scope>NUCLEOTIDE SEQUENCE [LARGE SCALE GENOMIC DNA]</scope>
    <source>
        <strain evidence="3 4">VKM Ac-2527</strain>
    </source>
</reference>
<dbReference type="InterPro" id="IPR013320">
    <property type="entry name" value="ConA-like_dom_sf"/>
</dbReference>
<feature type="compositionally biased region" description="Low complexity" evidence="1">
    <location>
        <begin position="92"/>
        <end position="107"/>
    </location>
</feature>
<feature type="compositionally biased region" description="Low complexity" evidence="1">
    <location>
        <begin position="44"/>
        <end position="59"/>
    </location>
</feature>
<keyword evidence="4" id="KW-1185">Reference proteome</keyword>
<feature type="domain" description="Alginate lyase 2" evidence="2">
    <location>
        <begin position="115"/>
        <end position="324"/>
    </location>
</feature>
<organism evidence="3 4">
    <name type="scientific">Kribbella caucasensis</name>
    <dbReference type="NCBI Taxonomy" id="2512215"/>
    <lineage>
        <taxon>Bacteria</taxon>
        <taxon>Bacillati</taxon>
        <taxon>Actinomycetota</taxon>
        <taxon>Actinomycetes</taxon>
        <taxon>Propionibacteriales</taxon>
        <taxon>Kribbellaceae</taxon>
        <taxon>Kribbella</taxon>
    </lineage>
</organism>
<dbReference type="GO" id="GO:0016829">
    <property type="term" value="F:lyase activity"/>
    <property type="evidence" value="ECO:0007669"/>
    <property type="project" value="UniProtKB-KW"/>
</dbReference>
<dbReference type="AlphaFoldDB" id="A0A4V3CAW7"/>
<feature type="region of interest" description="Disordered" evidence="1">
    <location>
        <begin position="20"/>
        <end position="111"/>
    </location>
</feature>
<dbReference type="RefSeq" id="WP_133799057.1">
    <property type="nucleotide sequence ID" value="NZ_SNWQ01000002.1"/>
</dbReference>
<evidence type="ECO:0000256" key="1">
    <source>
        <dbReference type="SAM" id="MobiDB-lite"/>
    </source>
</evidence>
<dbReference type="InterPro" id="IPR014895">
    <property type="entry name" value="Alginate_lyase_2"/>
</dbReference>
<evidence type="ECO:0000313" key="4">
    <source>
        <dbReference type="Proteomes" id="UP000295388"/>
    </source>
</evidence>
<comment type="caution">
    <text evidence="3">The sequence shown here is derived from an EMBL/GenBank/DDBJ whole genome shotgun (WGS) entry which is preliminary data.</text>
</comment>
<accession>A0A4V3CAW7</accession>
<evidence type="ECO:0000259" key="2">
    <source>
        <dbReference type="Pfam" id="PF08787"/>
    </source>
</evidence>
<sequence>MNFHDLLAALLSVLLASTGTTTQTDDPRPPWVVTIKPAPEKPTTKPTPTKPTTTKPAKPQTKKPATRKPAVRKPAPRKPAVRKPAPRKPAAKKPVPQKPAQKPVLPAGSKPADVLNLANWKVTLPIGEDEKPTEIKQPALDGFAQNPYFVVQGNGVRFRSPVDGVTTGGSSYPRSELREMTDGGRTNAAWSATEGTHTMVVDTAITHLPNDKPHVVAAQIHGDNDVTVFRLEGSKLYLTDGDEPHYKLITSNYRLGQRFQAKFVVNGGEVKAYYNGTQVGTLEADFDGGYFKAGAYTQANCEKSSPCDASNYGEAVIYNVTVKHS</sequence>
<dbReference type="OrthoDB" id="273319at2"/>
<feature type="compositionally biased region" description="Basic residues" evidence="1">
    <location>
        <begin position="60"/>
        <end position="91"/>
    </location>
</feature>